<name>A0A2M7DQY0_9BACT</name>
<accession>A0A2M7DQY0</accession>
<evidence type="ECO:0000313" key="2">
    <source>
        <dbReference type="EMBL" id="PIV52161.1"/>
    </source>
</evidence>
<feature type="transmembrane region" description="Helical" evidence="1">
    <location>
        <begin position="64"/>
        <end position="88"/>
    </location>
</feature>
<proteinExistence type="predicted"/>
<dbReference type="EMBL" id="PETS01000002">
    <property type="protein sequence ID" value="PIV52161.1"/>
    <property type="molecule type" value="Genomic_DNA"/>
</dbReference>
<dbReference type="Pfam" id="PF18895">
    <property type="entry name" value="T4SS_pilin"/>
    <property type="match status" value="1"/>
</dbReference>
<dbReference type="Proteomes" id="UP000228896">
    <property type="component" value="Unassembled WGS sequence"/>
</dbReference>
<evidence type="ECO:0000256" key="1">
    <source>
        <dbReference type="SAM" id="Phobius"/>
    </source>
</evidence>
<evidence type="ECO:0000313" key="3">
    <source>
        <dbReference type="Proteomes" id="UP000228896"/>
    </source>
</evidence>
<protein>
    <submittedName>
        <fullName evidence="2">Uncharacterized protein</fullName>
    </submittedName>
</protein>
<organism evidence="2 3">
    <name type="scientific">Candidatus Falkowbacteria bacterium CG02_land_8_20_14_3_00_36_14</name>
    <dbReference type="NCBI Taxonomy" id="1974560"/>
    <lineage>
        <taxon>Bacteria</taxon>
        <taxon>Candidatus Falkowiibacteriota</taxon>
    </lineage>
</organism>
<keyword evidence="1" id="KW-1133">Transmembrane helix</keyword>
<sequence>MNNNINKKIIITCFLFLFFSYFFVFSNICLAQDSLIDKTLSDKCKDPGCELNDLMSLVITISDMILKISGSLALLFFIYGGVLFLISAGNSEMVEKAKKVLIGSTVGIVIVFTSFMIIGFTLSALGVIDSASNTAWAEVGWFKK</sequence>
<keyword evidence="1" id="KW-0472">Membrane</keyword>
<feature type="transmembrane region" description="Helical" evidence="1">
    <location>
        <begin position="100"/>
        <end position="128"/>
    </location>
</feature>
<comment type="caution">
    <text evidence="2">The sequence shown here is derived from an EMBL/GenBank/DDBJ whole genome shotgun (WGS) entry which is preliminary data.</text>
</comment>
<dbReference type="AlphaFoldDB" id="A0A2M7DQY0"/>
<reference evidence="3" key="1">
    <citation type="submission" date="2017-09" db="EMBL/GenBank/DDBJ databases">
        <title>Depth-based differentiation of microbial function through sediment-hosted aquifers and enrichment of novel symbionts in the deep terrestrial subsurface.</title>
        <authorList>
            <person name="Probst A.J."/>
            <person name="Ladd B."/>
            <person name="Jarett J.K."/>
            <person name="Geller-Mcgrath D.E."/>
            <person name="Sieber C.M.K."/>
            <person name="Emerson J.B."/>
            <person name="Anantharaman K."/>
            <person name="Thomas B.C."/>
            <person name="Malmstrom R."/>
            <person name="Stieglmeier M."/>
            <person name="Klingl A."/>
            <person name="Woyke T."/>
            <person name="Ryan C.M."/>
            <person name="Banfield J.F."/>
        </authorList>
    </citation>
    <scope>NUCLEOTIDE SEQUENCE [LARGE SCALE GENOMIC DNA]</scope>
</reference>
<gene>
    <name evidence="2" type="ORF">COS18_00160</name>
</gene>
<dbReference type="InterPro" id="IPR043993">
    <property type="entry name" value="T4SS_pilin"/>
</dbReference>
<keyword evidence="1" id="KW-0812">Transmembrane</keyword>